<evidence type="ECO:0000259" key="6">
    <source>
        <dbReference type="PROSITE" id="PS50041"/>
    </source>
</evidence>
<dbReference type="InterPro" id="IPR001304">
    <property type="entry name" value="C-type_lectin-like"/>
</dbReference>
<evidence type="ECO:0000256" key="1">
    <source>
        <dbReference type="ARBA" id="ARBA00004613"/>
    </source>
</evidence>
<feature type="transmembrane region" description="Helical" evidence="5">
    <location>
        <begin position="48"/>
        <end position="67"/>
    </location>
</feature>
<evidence type="ECO:0000256" key="5">
    <source>
        <dbReference type="SAM" id="Phobius"/>
    </source>
</evidence>
<dbReference type="Pfam" id="PF00059">
    <property type="entry name" value="Lectin_C"/>
    <property type="match status" value="1"/>
</dbReference>
<dbReference type="Proteomes" id="UP001178461">
    <property type="component" value="Chromosome 4"/>
</dbReference>
<proteinExistence type="predicted"/>
<dbReference type="SMART" id="SM00034">
    <property type="entry name" value="CLECT"/>
    <property type="match status" value="1"/>
</dbReference>
<reference evidence="7" key="1">
    <citation type="submission" date="2022-12" db="EMBL/GenBank/DDBJ databases">
        <authorList>
            <person name="Alioto T."/>
            <person name="Alioto T."/>
            <person name="Gomez Garrido J."/>
        </authorList>
    </citation>
    <scope>NUCLEOTIDE SEQUENCE</scope>
</reference>
<comment type="subcellular location">
    <subcellularLocation>
        <location evidence="1">Secreted</location>
    </subcellularLocation>
</comment>
<name>A0AA35P6P8_9SAUR</name>
<keyword evidence="3" id="KW-1015">Disulfide bond</keyword>
<dbReference type="SUPFAM" id="SSF56436">
    <property type="entry name" value="C-type lectin-like"/>
    <property type="match status" value="1"/>
</dbReference>
<evidence type="ECO:0000313" key="8">
    <source>
        <dbReference type="Proteomes" id="UP001178461"/>
    </source>
</evidence>
<feature type="domain" description="C-type lectin" evidence="6">
    <location>
        <begin position="142"/>
        <end position="258"/>
    </location>
</feature>
<evidence type="ECO:0000313" key="7">
    <source>
        <dbReference type="EMBL" id="CAI5773707.1"/>
    </source>
</evidence>
<keyword evidence="2" id="KW-0964">Secreted</keyword>
<accession>A0AA35P6P8</accession>
<keyword evidence="5" id="KW-0472">Membrane</keyword>
<dbReference type="EMBL" id="OX395129">
    <property type="protein sequence ID" value="CAI5773707.1"/>
    <property type="molecule type" value="Genomic_DNA"/>
</dbReference>
<protein>
    <recommendedName>
        <fullName evidence="6">C-type lectin domain-containing protein</fullName>
    </recommendedName>
</protein>
<dbReference type="PROSITE" id="PS50041">
    <property type="entry name" value="C_TYPE_LECTIN_2"/>
    <property type="match status" value="1"/>
</dbReference>
<evidence type="ECO:0000256" key="3">
    <source>
        <dbReference type="ARBA" id="ARBA00023157"/>
    </source>
</evidence>
<dbReference type="InterPro" id="IPR016186">
    <property type="entry name" value="C-type_lectin-like/link_sf"/>
</dbReference>
<sequence length="266" mass="31321">MGKLALAKSGASRRNAASRKRKAKASETGASAFQDLVTFFKSPIGERLIVLEIFIFTVMTLMVFILYRKELKKREELQVAMDMIRTVVVETDPIYEDKDDLEILAAAQNISEEMQYFANLNDQLQKEIDTLLENLNNGWVIYERTFYWFSIEIGSWTDAQKNCEQEGARLISVETREEQYFINKQVERHQKFFWIGVFKDKGKKWSWLSGMEAAVHYWNYYEPNYEANHDCVAVSYDCYYGKCWMAFECDLQIHYICKKVPNDTWL</sequence>
<dbReference type="InterPro" id="IPR050111">
    <property type="entry name" value="C-type_lectin/snaclec_domain"/>
</dbReference>
<dbReference type="PANTHER" id="PTHR22803">
    <property type="entry name" value="MANNOSE, PHOSPHOLIPASE, LECTIN RECEPTOR RELATED"/>
    <property type="match status" value="1"/>
</dbReference>
<evidence type="ECO:0000256" key="2">
    <source>
        <dbReference type="ARBA" id="ARBA00022525"/>
    </source>
</evidence>
<keyword evidence="5" id="KW-1133">Transmembrane helix</keyword>
<feature type="region of interest" description="Disordered" evidence="4">
    <location>
        <begin position="1"/>
        <end position="23"/>
    </location>
</feature>
<organism evidence="7 8">
    <name type="scientific">Podarcis lilfordi</name>
    <name type="common">Lilford's wall lizard</name>
    <dbReference type="NCBI Taxonomy" id="74358"/>
    <lineage>
        <taxon>Eukaryota</taxon>
        <taxon>Metazoa</taxon>
        <taxon>Chordata</taxon>
        <taxon>Craniata</taxon>
        <taxon>Vertebrata</taxon>
        <taxon>Euteleostomi</taxon>
        <taxon>Lepidosauria</taxon>
        <taxon>Squamata</taxon>
        <taxon>Bifurcata</taxon>
        <taxon>Unidentata</taxon>
        <taxon>Episquamata</taxon>
        <taxon>Laterata</taxon>
        <taxon>Lacertibaenia</taxon>
        <taxon>Lacertidae</taxon>
        <taxon>Podarcis</taxon>
    </lineage>
</organism>
<evidence type="ECO:0000256" key="4">
    <source>
        <dbReference type="SAM" id="MobiDB-lite"/>
    </source>
</evidence>
<dbReference type="CDD" id="cd00037">
    <property type="entry name" value="CLECT"/>
    <property type="match status" value="1"/>
</dbReference>
<dbReference type="GO" id="GO:0005576">
    <property type="term" value="C:extracellular region"/>
    <property type="evidence" value="ECO:0007669"/>
    <property type="project" value="UniProtKB-SubCell"/>
</dbReference>
<keyword evidence="8" id="KW-1185">Reference proteome</keyword>
<dbReference type="Gene3D" id="3.10.100.10">
    <property type="entry name" value="Mannose-Binding Protein A, subunit A"/>
    <property type="match status" value="1"/>
</dbReference>
<dbReference type="InterPro" id="IPR016187">
    <property type="entry name" value="CTDL_fold"/>
</dbReference>
<gene>
    <name evidence="7" type="ORF">PODLI_1B036918</name>
</gene>
<dbReference type="AlphaFoldDB" id="A0AA35P6P8"/>
<keyword evidence="5" id="KW-0812">Transmembrane</keyword>